<dbReference type="PANTHER" id="PTHR12792">
    <property type="entry name" value="EXTRA SPINDLE POLES 1-RELATED"/>
    <property type="match status" value="1"/>
</dbReference>
<feature type="compositionally biased region" description="Basic and acidic residues" evidence="5">
    <location>
        <begin position="2089"/>
        <end position="2109"/>
    </location>
</feature>
<dbReference type="OrthoDB" id="10255632at2759"/>
<dbReference type="GO" id="GO:0005737">
    <property type="term" value="C:cytoplasm"/>
    <property type="evidence" value="ECO:0007669"/>
    <property type="project" value="TreeGrafter"/>
</dbReference>
<keyword evidence="7" id="KW-0132">Cell division</keyword>
<dbReference type="InterPro" id="IPR011990">
    <property type="entry name" value="TPR-like_helical_dom_sf"/>
</dbReference>
<dbReference type="EMBL" id="JH921431">
    <property type="protein sequence ID" value="EKD19152.1"/>
    <property type="molecule type" value="Genomic_DNA"/>
</dbReference>
<proteinExistence type="predicted"/>
<evidence type="ECO:0000256" key="2">
    <source>
        <dbReference type="ARBA" id="ARBA00012489"/>
    </source>
</evidence>
<dbReference type="Gene3D" id="1.25.40.10">
    <property type="entry name" value="Tetratricopeptide repeat domain"/>
    <property type="match status" value="1"/>
</dbReference>
<dbReference type="GO" id="GO:0006508">
    <property type="term" value="P:proteolysis"/>
    <property type="evidence" value="ECO:0007669"/>
    <property type="project" value="InterPro"/>
</dbReference>
<dbReference type="HOGENOM" id="CLU_000454_0_0_1"/>
<evidence type="ECO:0000256" key="4">
    <source>
        <dbReference type="ARBA" id="ARBA00022829"/>
    </source>
</evidence>
<dbReference type="GO" id="GO:0072686">
    <property type="term" value="C:mitotic spindle"/>
    <property type="evidence" value="ECO:0007669"/>
    <property type="project" value="TreeGrafter"/>
</dbReference>
<dbReference type="STRING" id="1072389.K1X2E6"/>
<organism evidence="7 8">
    <name type="scientific">Marssonina brunnea f. sp. multigermtubi (strain MB_m1)</name>
    <name type="common">Marssonina leaf spot fungus</name>
    <dbReference type="NCBI Taxonomy" id="1072389"/>
    <lineage>
        <taxon>Eukaryota</taxon>
        <taxon>Fungi</taxon>
        <taxon>Dikarya</taxon>
        <taxon>Ascomycota</taxon>
        <taxon>Pezizomycotina</taxon>
        <taxon>Leotiomycetes</taxon>
        <taxon>Helotiales</taxon>
        <taxon>Drepanopezizaceae</taxon>
        <taxon>Drepanopeziza</taxon>
    </lineage>
</organism>
<protein>
    <recommendedName>
        <fullName evidence="2">separase</fullName>
        <ecNumber evidence="2">3.4.22.49</ecNumber>
    </recommendedName>
</protein>
<dbReference type="OMA" id="FWSRYIK"/>
<dbReference type="InterPro" id="IPR030397">
    <property type="entry name" value="SEPARIN_core_dom"/>
</dbReference>
<dbReference type="KEGG" id="mbe:MBM_02389"/>
<dbReference type="Proteomes" id="UP000006753">
    <property type="component" value="Unassembled WGS sequence"/>
</dbReference>
<feature type="region of interest" description="Disordered" evidence="5">
    <location>
        <begin position="1493"/>
        <end position="1524"/>
    </location>
</feature>
<evidence type="ECO:0000313" key="7">
    <source>
        <dbReference type="EMBL" id="EKD19152.1"/>
    </source>
</evidence>
<dbReference type="GO" id="GO:0051307">
    <property type="term" value="P:meiotic chromosome separation"/>
    <property type="evidence" value="ECO:0007669"/>
    <property type="project" value="TreeGrafter"/>
</dbReference>
<feature type="region of interest" description="Disordered" evidence="5">
    <location>
        <begin position="39"/>
        <end position="88"/>
    </location>
</feature>
<comment type="catalytic activity">
    <reaction evidence="1">
        <text>All bonds known to be hydrolyzed by this endopeptidase have arginine in P1 and an acidic residue in P4. P6 is often occupied by an acidic residue or by a hydroxy-amino-acid residue, the phosphorylation of which enhances cleavage.</text>
        <dbReference type="EC" id="3.4.22.49"/>
    </reaction>
</comment>
<sequence>MASLQATADSIRSAVGSASTCTPATVSILSKLLLPRTDIQTTTGKKPVKSATASKAKSTKAAPTKSRTKKVVVVEEEGRKDEEELSPKERSILATEVINTTLKSLSEAIKAPSTVPARRQASSKDLVKSSARKVLRRSNSLPQSPLQPRSLNRVTSYQDMSSRHSRSSSSASSTLSGHRSVAECARVAFACLRNLQAAQVPGVDLPPFQLENGMSVLVGKMVALGLEDLAVKELRILKRRLYPGDGQKKGPAAKSNVAASSQTLAELLDFGTANFTGSKLGLVITSQLQTLRLMTSCRKPKAIEDGLPILQPEHASSPTRLLLEAAKDRGNAKYTDKIIRQMQTLSEILLSLCPSISQADDALALETRLSISPEVAIQLQTLALHNRFLWWGLAGHKGDEGKEILDPYYRCLSTFARRSQSGAMRTYQVAGLAMTQISTLLYDCTDVRPPSPRPILSAIFRLLGSLAREANSVQNAINWTMEWRRMLDPKVDSDAKRCSALARLVSLKLRSSSGDPEEEELLLSLLEELDRPFKGGSQEIDDLMTEISGVRRSAISLLAQHKGSSGLDSRDDLSRGMREMCETLVFLLPRICLRYMGNPPDTKSSTKDILRYEQRRHFITKLAIHAIDSSLFLVKMLLGSGRATWDLVDSKLQDCLLLSDRLDTESRDVHRQEGESPVSYHVRISNLYYTQYLNMRRNLENVKESDQIRALRRSLDSVRARPQQERKMAQFSTKLERMAEYCKTTGRYDELFKTLLTLRDEMVSDGTLSLVVERAASQPLNVAWNQDDDSSVLGRTLHSLVKVRLKYIMSTVQTPLFSEKWTEEEKGVVLEHQFELFSNYPVDPTASRSLLSNIFAELLSIYDQKHYPLRRLRILIRHLALGADDDENTARSLKDELRVLHMAKSDGSYMKDEGLRSYANHLKILAATMLELDETAPNVEVLKEGIATWSSVLTQSQNVADFKRQVEDIPGLLAHLNTIGDYLQMKGLDTVRISVLRLIADISGLCDDNSTPDDLVLSFTYLGAQWLQLGYSGKAGLSFDKAMSYLSRNGVTPFATLQLHLSHCEYLLAIGSLDKVEEHLAGAQAMYAQAKDHMPRSRSISLLQQRTKMNLMVSNAYLVYSILALERGAAHVALNHAKQCLRLVRRAWTNTENQVRSESTGPDCSKIDVEKLTEDVSHLSVSTITLPKKSTGEQTCAGSSFWALITPLFRSLNHLSTLFAHHGMFQETIYYAEQAYKLVKGVGSDVYLAMASAFLGSTWLKAGVLDRGSEYLMEAKRLCPEFEKSRNGALIAYHLGNMHGLLGDSEEQISAYGEAEETIKSIGMFEYINSLEKVAGSPDGPDVLAHQMSALVLTTKRKVTLARKAPARAKTVPKAAPKRKVTTRAKSPIEKVSSIAEECPQLTSLTSTIVRQKARALMTTKKSGEAMAVLQGVEISGLNQHEVVDHGLAMAKQFLFQSLEQMAADPVYSVLQDSTISFPSVVGMAKNLDKQGDRLSVTKFSPPRKAQIPRGREQAGSKSPAPDSFFDKLHQAQEYLTEIQSLVITLAPMSVVHTTSALLNSVAILLSAAGQVKGKPLAHPGLASSSIENARTLALRRERRVIRGDPTTLKLDDSSWPQLPSTDSRRSSFGPPSDLSRFQRDYVDIIPKSWTVVSISLSESRQELSITKLQAGHSPFVLRLPLGRHNSMDADEEVFGFEQGHAELRDIIDMANESAHDALCRNGREAKTAWWEEREALDARLKDLLENIEKVWLGGFTGIFSQHTRRPELLARFQKSFQNILDRHLPSRRKTGRKAAGPRINLDSRILDLFIGLGDASDEECDFAEPLTDLLYFVVDVLQFHGELNAYAEIDFDSIVVEMQDALRGYHSAVHASGQVDEGRHTILILDKALHSFPWESMPCMDGLAVSRLPSLGCLRDRILAQQKSLVEGTPEGHYISRQNASYILNPGGDLKHTQSVFQKPLQGLGCDGIVNREPSESEVKETLQSRDLLLYFGHGSGAQYIRTREIQKLDRCAVTVLMGCSSGALVERGEFEPHGPPINYMHAGCPALVATLWDVTDKDIDRFAKSAFEHWGLFEPEASGGGRKGKGRERERERERGKKRGVEGEEGRGGGGGGGGVSLVEGVAKGRGACHLRYLNAASVCVYGVPVYFR</sequence>
<feature type="compositionally biased region" description="Basic and acidic residues" evidence="5">
    <location>
        <begin position="72"/>
        <end position="88"/>
    </location>
</feature>
<keyword evidence="8" id="KW-1185">Reference proteome</keyword>
<dbReference type="Pfam" id="PF03568">
    <property type="entry name" value="Separin_C"/>
    <property type="match status" value="1"/>
</dbReference>
<dbReference type="GO" id="GO:0004197">
    <property type="term" value="F:cysteine-type endopeptidase activity"/>
    <property type="evidence" value="ECO:0007669"/>
    <property type="project" value="InterPro"/>
</dbReference>
<dbReference type="GeneID" id="18758324"/>
<evidence type="ECO:0000256" key="1">
    <source>
        <dbReference type="ARBA" id="ARBA00000451"/>
    </source>
</evidence>
<dbReference type="PROSITE" id="PS51700">
    <property type="entry name" value="SEPARIN"/>
    <property type="match status" value="1"/>
</dbReference>
<evidence type="ECO:0000313" key="8">
    <source>
        <dbReference type="Proteomes" id="UP000006753"/>
    </source>
</evidence>
<feature type="compositionally biased region" description="Polar residues" evidence="5">
    <location>
        <begin position="137"/>
        <end position="160"/>
    </location>
</feature>
<dbReference type="GO" id="GO:0051301">
    <property type="term" value="P:cell division"/>
    <property type="evidence" value="ECO:0007669"/>
    <property type="project" value="UniProtKB-KW"/>
</dbReference>
<dbReference type="EC" id="3.4.22.49" evidence="2"/>
<feature type="region of interest" description="Disordered" evidence="5">
    <location>
        <begin position="2079"/>
        <end position="2117"/>
    </location>
</feature>
<dbReference type="GO" id="GO:0044732">
    <property type="term" value="C:mitotic spindle pole body"/>
    <property type="evidence" value="ECO:0007669"/>
    <property type="project" value="TreeGrafter"/>
</dbReference>
<name>K1X2E6_MARBU</name>
<dbReference type="SUPFAM" id="SSF48452">
    <property type="entry name" value="TPR-like"/>
    <property type="match status" value="1"/>
</dbReference>
<dbReference type="PANTHER" id="PTHR12792:SF0">
    <property type="entry name" value="SEPARIN"/>
    <property type="match status" value="1"/>
</dbReference>
<keyword evidence="7" id="KW-0131">Cell cycle</keyword>
<gene>
    <name evidence="7" type="ORF">MBM_02389</name>
</gene>
<dbReference type="InParanoid" id="K1X2E6"/>
<dbReference type="GO" id="GO:0005634">
    <property type="term" value="C:nucleus"/>
    <property type="evidence" value="ECO:0007669"/>
    <property type="project" value="InterPro"/>
</dbReference>
<dbReference type="eggNOG" id="KOG1849">
    <property type="taxonomic scope" value="Eukaryota"/>
</dbReference>
<reference evidence="7 8" key="1">
    <citation type="journal article" date="2012" name="BMC Genomics">
        <title>Sequencing the genome of Marssonina brunnea reveals fungus-poplar co-evolution.</title>
        <authorList>
            <person name="Zhu S."/>
            <person name="Cao Y.-Z."/>
            <person name="Jiang C."/>
            <person name="Tan B.-Y."/>
            <person name="Wang Z."/>
            <person name="Feng S."/>
            <person name="Zhang L."/>
            <person name="Su X.-H."/>
            <person name="Brejova B."/>
            <person name="Vinar T."/>
            <person name="Xu M."/>
            <person name="Wang M.-X."/>
            <person name="Zhang S.-G."/>
            <person name="Huang M.-R."/>
            <person name="Wu R."/>
            <person name="Zhou Y."/>
        </authorList>
    </citation>
    <scope>NUCLEOTIDE SEQUENCE [LARGE SCALE GENOMIC DNA]</scope>
    <source>
        <strain evidence="7 8">MB_m1</strain>
    </source>
</reference>
<feature type="region of interest" description="Disordered" evidence="5">
    <location>
        <begin position="1606"/>
        <end position="1633"/>
    </location>
</feature>
<evidence type="ECO:0000256" key="5">
    <source>
        <dbReference type="SAM" id="MobiDB-lite"/>
    </source>
</evidence>
<feature type="region of interest" description="Disordered" evidence="5">
    <location>
        <begin position="110"/>
        <end position="176"/>
    </location>
</feature>
<feature type="compositionally biased region" description="Low complexity" evidence="5">
    <location>
        <begin position="49"/>
        <end position="65"/>
    </location>
</feature>
<feature type="domain" description="Peptidase C50" evidence="6">
    <location>
        <begin position="1938"/>
        <end position="2032"/>
    </location>
</feature>
<feature type="region of interest" description="Disordered" evidence="5">
    <location>
        <begin position="1367"/>
        <end position="1387"/>
    </location>
</feature>
<keyword evidence="4" id="KW-0159">Chromosome partition</keyword>
<keyword evidence="3" id="KW-0378">Hydrolase</keyword>
<accession>K1X2E6</accession>
<evidence type="ECO:0000256" key="3">
    <source>
        <dbReference type="ARBA" id="ARBA00022801"/>
    </source>
</evidence>
<evidence type="ECO:0000259" key="6">
    <source>
        <dbReference type="PROSITE" id="PS51700"/>
    </source>
</evidence>
<dbReference type="InterPro" id="IPR005314">
    <property type="entry name" value="Peptidase_C50"/>
</dbReference>
<feature type="compositionally biased region" description="Low complexity" evidence="5">
    <location>
        <begin position="167"/>
        <end position="176"/>
    </location>
</feature>